<name>A0A3B0SPL7_9ZZZZ</name>
<gene>
    <name evidence="2" type="ORF">MNBD_ALPHA02-986</name>
</gene>
<proteinExistence type="predicted"/>
<reference evidence="2" key="1">
    <citation type="submission" date="2018-06" db="EMBL/GenBank/DDBJ databases">
        <authorList>
            <person name="Zhirakovskaya E."/>
        </authorList>
    </citation>
    <scope>NUCLEOTIDE SEQUENCE</scope>
</reference>
<dbReference type="EMBL" id="UOED01000128">
    <property type="protein sequence ID" value="VAV98393.1"/>
    <property type="molecule type" value="Genomic_DNA"/>
</dbReference>
<sequence length="169" mass="19114">SVQPTFTTLVGSKLLVVGGYEFLKQNFKQPLLLKRNANRHSGNLKLYFLLGKGRTVNIGYKYSNQNAVAAELDYIGHRFDAGFKLPIAGLEGMKFSGRYRYQKKNYSNLDPVIGAKRSDKSNALRASLAFPVFLDLTARLQYEYTDFKSNLPGLSYKNNLISFNLGWEL</sequence>
<dbReference type="AlphaFoldDB" id="A0A3B0SPL7"/>
<dbReference type="Pfam" id="PF04575">
    <property type="entry name" value="SlipAM"/>
    <property type="match status" value="1"/>
</dbReference>
<evidence type="ECO:0000313" key="2">
    <source>
        <dbReference type="EMBL" id="VAV98393.1"/>
    </source>
</evidence>
<accession>A0A3B0SPL7</accession>
<organism evidence="2">
    <name type="scientific">hydrothermal vent metagenome</name>
    <dbReference type="NCBI Taxonomy" id="652676"/>
    <lineage>
        <taxon>unclassified sequences</taxon>
        <taxon>metagenomes</taxon>
        <taxon>ecological metagenomes</taxon>
    </lineage>
</organism>
<evidence type="ECO:0000259" key="1">
    <source>
        <dbReference type="Pfam" id="PF04575"/>
    </source>
</evidence>
<feature type="domain" description="Surface lipoprotein assembly modifier C-terminal" evidence="1">
    <location>
        <begin position="13"/>
        <end position="166"/>
    </location>
</feature>
<feature type="non-terminal residue" evidence="2">
    <location>
        <position position="1"/>
    </location>
</feature>
<dbReference type="InterPro" id="IPR007655">
    <property type="entry name" value="Slam_C"/>
</dbReference>
<protein>
    <recommendedName>
        <fullName evidence="1">Surface lipoprotein assembly modifier C-terminal domain-containing protein</fullName>
    </recommendedName>
</protein>